<dbReference type="SUPFAM" id="SSF64182">
    <property type="entry name" value="DHH phosphoesterases"/>
    <property type="match status" value="1"/>
</dbReference>
<dbReference type="eggNOG" id="COG0618">
    <property type="taxonomic scope" value="Bacteria"/>
</dbReference>
<dbReference type="Pfam" id="PF02272">
    <property type="entry name" value="DHHA1"/>
    <property type="match status" value="1"/>
</dbReference>
<dbReference type="InterPro" id="IPR038763">
    <property type="entry name" value="DHH_sf"/>
</dbReference>
<dbReference type="PANTHER" id="PTHR47618:SF1">
    <property type="entry name" value="BIFUNCTIONAL OLIGORIBONUCLEASE AND PAP PHOSPHATASE NRNA"/>
    <property type="match status" value="1"/>
</dbReference>
<sequence length="324" mass="37326">MQIGTFQEITKKLEKYDSIVIFHHIRPDGDCLGSQFALRELLRLNYPNKQVYAVGDSKGVFSNFMNFDFDEIPNDEILAKSLGVIVDANFKERIQNREILDKKLFLETLRIDHHPNEDDLDKCTRWVDSNRIAADEMIAELAFQNKWKLNNRALEFLFLGILTDSGKFSYSNTSARTHELVAYLYKNGLNSEKVFRGLAETSLEDLQLQSILLGNLKTYKKVAWTFIDLKTTLSLNKKPTEVVRVNLIGNIKNYPFWVQFVEEEDGRLRTELRSNGPIVRNVALKWGGGGHERASGCMLNSFEEIDNFIEDCNAEVERFLKEGK</sequence>
<evidence type="ECO:0000313" key="4">
    <source>
        <dbReference type="Proteomes" id="UP000004978"/>
    </source>
</evidence>
<feature type="domain" description="DDH" evidence="1">
    <location>
        <begin position="18"/>
        <end position="161"/>
    </location>
</feature>
<dbReference type="GO" id="GO:0003676">
    <property type="term" value="F:nucleic acid binding"/>
    <property type="evidence" value="ECO:0007669"/>
    <property type="project" value="InterPro"/>
</dbReference>
<dbReference type="Pfam" id="PF01368">
    <property type="entry name" value="DHH"/>
    <property type="match status" value="1"/>
</dbReference>
<keyword evidence="4" id="KW-1185">Reference proteome</keyword>
<evidence type="ECO:0000259" key="2">
    <source>
        <dbReference type="Pfam" id="PF02272"/>
    </source>
</evidence>
<evidence type="ECO:0000313" key="3">
    <source>
        <dbReference type="EMBL" id="EGV00417.1"/>
    </source>
</evidence>
<dbReference type="AlphaFoldDB" id="F9UJN6"/>
<dbReference type="InterPro" id="IPR001667">
    <property type="entry name" value="DDH_dom"/>
</dbReference>
<dbReference type="InterPro" id="IPR003156">
    <property type="entry name" value="DHHA1_dom"/>
</dbReference>
<dbReference type="Proteomes" id="UP000004978">
    <property type="component" value="Unassembled WGS sequence"/>
</dbReference>
<comment type="caution">
    <text evidence="3">The sequence shown here is derived from an EMBL/GenBank/DDBJ whole genome shotgun (WGS) entry which is preliminary data.</text>
</comment>
<dbReference type="STRING" id="1037410.MCSF7_00411"/>
<dbReference type="Gene3D" id="3.10.310.30">
    <property type="match status" value="1"/>
</dbReference>
<protein>
    <submittedName>
        <fullName evidence="3">DHH family protein</fullName>
    </submittedName>
</protein>
<dbReference type="InterPro" id="IPR051319">
    <property type="entry name" value="Oligoribo/pAp-PDE_c-di-AMP_PDE"/>
</dbReference>
<reference evidence="3 4" key="1">
    <citation type="journal article" date="2013" name="Genome Announc.">
        <title>Genome Sequence of Mycoplasma columbinum Strain SF7.</title>
        <authorList>
            <person name="Guo Z."/>
            <person name="Xu X."/>
            <person name="Zheng Q."/>
            <person name="Li T."/>
            <person name="Kuang S."/>
            <person name="Zhang Z."/>
            <person name="Chen Y."/>
            <person name="Lu X."/>
            <person name="Zhou R."/>
            <person name="Bi D."/>
            <person name="Jin H."/>
        </authorList>
    </citation>
    <scope>NUCLEOTIDE SEQUENCE [LARGE SCALE GENOMIC DNA]</scope>
    <source>
        <strain evidence="3 4">SF7</strain>
    </source>
</reference>
<name>F9UJN6_9BACT</name>
<accession>F9UJN6</accession>
<dbReference type="PANTHER" id="PTHR47618">
    <property type="entry name" value="BIFUNCTIONAL OLIGORIBONUCLEASE AND PAP PHOSPHATASE NRNA"/>
    <property type="match status" value="1"/>
</dbReference>
<organism evidence="3 4">
    <name type="scientific">Mycoplasmopsis columbina SF7</name>
    <dbReference type="NCBI Taxonomy" id="1037410"/>
    <lineage>
        <taxon>Bacteria</taxon>
        <taxon>Bacillati</taxon>
        <taxon>Mycoplasmatota</taxon>
        <taxon>Mycoplasmoidales</taxon>
        <taxon>Metamycoplasmataceae</taxon>
        <taxon>Mycoplasmopsis</taxon>
    </lineage>
</organism>
<feature type="domain" description="DHHA1" evidence="2">
    <location>
        <begin position="245"/>
        <end position="316"/>
    </location>
</feature>
<dbReference type="EMBL" id="AFXA01000008">
    <property type="protein sequence ID" value="EGV00417.1"/>
    <property type="molecule type" value="Genomic_DNA"/>
</dbReference>
<dbReference type="RefSeq" id="WP_006608503.1">
    <property type="nucleotide sequence ID" value="NZ_AFXA01000008.1"/>
</dbReference>
<proteinExistence type="predicted"/>
<evidence type="ECO:0000259" key="1">
    <source>
        <dbReference type="Pfam" id="PF01368"/>
    </source>
</evidence>
<dbReference type="Gene3D" id="3.90.1640.10">
    <property type="entry name" value="inorganic pyrophosphatase (n-terminal core)"/>
    <property type="match status" value="1"/>
</dbReference>
<gene>
    <name evidence="3" type="ORF">MCSF7_00411</name>
</gene>